<reference evidence="2" key="1">
    <citation type="journal article" date="2008" name="Nat. Genet.">
        <title>The Pristionchus pacificus genome provides a unique perspective on nematode lifestyle and parasitism.</title>
        <authorList>
            <person name="Dieterich C."/>
            <person name="Clifton S.W."/>
            <person name="Schuster L.N."/>
            <person name="Chinwalla A."/>
            <person name="Delehaunty K."/>
            <person name="Dinkelacker I."/>
            <person name="Fulton L."/>
            <person name="Fulton R."/>
            <person name="Godfrey J."/>
            <person name="Minx P."/>
            <person name="Mitreva M."/>
            <person name="Roeseler W."/>
            <person name="Tian H."/>
            <person name="Witte H."/>
            <person name="Yang S.P."/>
            <person name="Wilson R.K."/>
            <person name="Sommer R.J."/>
        </authorList>
    </citation>
    <scope>NUCLEOTIDE SEQUENCE [LARGE SCALE GENOMIC DNA]</scope>
    <source>
        <strain evidence="2">PS312</strain>
    </source>
</reference>
<keyword evidence="2" id="KW-1185">Reference proteome</keyword>
<reference evidence="1" key="2">
    <citation type="submission" date="2022-06" db="UniProtKB">
        <authorList>
            <consortium name="EnsemblMetazoa"/>
        </authorList>
    </citation>
    <scope>IDENTIFICATION</scope>
    <source>
        <strain evidence="1">PS312</strain>
    </source>
</reference>
<sequence>MALPTTYVNGDTINPNMRRKIYIPKIFARIWAVIGLVGSSIVFLFLATAFENDSGRCDQPYYPIAPPTVLNP</sequence>
<evidence type="ECO:0000313" key="2">
    <source>
        <dbReference type="Proteomes" id="UP000005239"/>
    </source>
</evidence>
<evidence type="ECO:0000313" key="1">
    <source>
        <dbReference type="EnsemblMetazoa" id="PPA44502.1"/>
    </source>
</evidence>
<accession>A0A8R1Z120</accession>
<gene>
    <name evidence="1" type="primary">WBGene00282871</name>
</gene>
<dbReference type="AlphaFoldDB" id="A0A2A6BSX5"/>
<protein>
    <submittedName>
        <fullName evidence="1">Uncharacterized protein</fullName>
    </submittedName>
</protein>
<dbReference type="EnsemblMetazoa" id="PPA44502.1">
    <property type="protein sequence ID" value="PPA44502.1"/>
    <property type="gene ID" value="WBGene00282871"/>
</dbReference>
<proteinExistence type="predicted"/>
<organism evidence="1 2">
    <name type="scientific">Pristionchus pacificus</name>
    <name type="common">Parasitic nematode worm</name>
    <dbReference type="NCBI Taxonomy" id="54126"/>
    <lineage>
        <taxon>Eukaryota</taxon>
        <taxon>Metazoa</taxon>
        <taxon>Ecdysozoa</taxon>
        <taxon>Nematoda</taxon>
        <taxon>Chromadorea</taxon>
        <taxon>Rhabditida</taxon>
        <taxon>Rhabditina</taxon>
        <taxon>Diplogasteromorpha</taxon>
        <taxon>Diplogasteroidea</taxon>
        <taxon>Neodiplogasteridae</taxon>
        <taxon>Pristionchus</taxon>
    </lineage>
</organism>
<dbReference type="Proteomes" id="UP000005239">
    <property type="component" value="Unassembled WGS sequence"/>
</dbReference>
<accession>A0A2A6BSX5</accession>
<name>A0A2A6BSX5_PRIPA</name>